<keyword evidence="2" id="KW-1185">Reference proteome</keyword>
<evidence type="ECO:0000313" key="2">
    <source>
        <dbReference type="Proteomes" id="UP001206925"/>
    </source>
</evidence>
<organism evidence="1 2">
    <name type="scientific">Ambrosia artemisiifolia</name>
    <name type="common">Common ragweed</name>
    <dbReference type="NCBI Taxonomy" id="4212"/>
    <lineage>
        <taxon>Eukaryota</taxon>
        <taxon>Viridiplantae</taxon>
        <taxon>Streptophyta</taxon>
        <taxon>Embryophyta</taxon>
        <taxon>Tracheophyta</taxon>
        <taxon>Spermatophyta</taxon>
        <taxon>Magnoliopsida</taxon>
        <taxon>eudicotyledons</taxon>
        <taxon>Gunneridae</taxon>
        <taxon>Pentapetalae</taxon>
        <taxon>asterids</taxon>
        <taxon>campanulids</taxon>
        <taxon>Asterales</taxon>
        <taxon>Asteraceae</taxon>
        <taxon>Asteroideae</taxon>
        <taxon>Heliantheae alliance</taxon>
        <taxon>Heliantheae</taxon>
        <taxon>Ambrosia</taxon>
    </lineage>
</organism>
<dbReference type="AlphaFoldDB" id="A0AAD5G1G1"/>
<comment type="caution">
    <text evidence="1">The sequence shown here is derived from an EMBL/GenBank/DDBJ whole genome shotgun (WGS) entry which is preliminary data.</text>
</comment>
<reference evidence="1" key="1">
    <citation type="submission" date="2022-06" db="EMBL/GenBank/DDBJ databases">
        <title>Uncovering the hologenomic basis of an extraordinary plant invasion.</title>
        <authorList>
            <person name="Bieker V.C."/>
            <person name="Martin M.D."/>
            <person name="Gilbert T."/>
            <person name="Hodgins K."/>
            <person name="Battlay P."/>
            <person name="Petersen B."/>
            <person name="Wilson J."/>
        </authorList>
    </citation>
    <scope>NUCLEOTIDE SEQUENCE</scope>
    <source>
        <strain evidence="1">AA19_3_7</strain>
        <tissue evidence="1">Leaf</tissue>
    </source>
</reference>
<accession>A0AAD5G1G1</accession>
<evidence type="ECO:0000313" key="1">
    <source>
        <dbReference type="EMBL" id="KAI7725274.1"/>
    </source>
</evidence>
<protein>
    <submittedName>
        <fullName evidence="1">Uncharacterized protein</fullName>
    </submittedName>
</protein>
<sequence length="80" mass="9225">MFTETATKKKKFGFPELKRGIYMCTPTRGAGKVVTQAAQAIHGVLFFPAFGTMYDDSLTLILRFSRQWLGRFKWNLSKMR</sequence>
<dbReference type="Proteomes" id="UP001206925">
    <property type="component" value="Unassembled WGS sequence"/>
</dbReference>
<dbReference type="EMBL" id="JAMZMK010011990">
    <property type="protein sequence ID" value="KAI7725274.1"/>
    <property type="molecule type" value="Genomic_DNA"/>
</dbReference>
<feature type="non-terminal residue" evidence="1">
    <location>
        <position position="1"/>
    </location>
</feature>
<gene>
    <name evidence="1" type="ORF">M8C21_026072</name>
</gene>
<proteinExistence type="predicted"/>
<name>A0AAD5G1G1_AMBAR</name>